<reference evidence="4" key="1">
    <citation type="journal article" date="2017" name="Nat. Ecol. Evol.">
        <title>Genome expansion and lineage-specific genetic innovations in the forest pathogenic fungi Armillaria.</title>
        <authorList>
            <person name="Sipos G."/>
            <person name="Prasanna A.N."/>
            <person name="Walter M.C."/>
            <person name="O'Connor E."/>
            <person name="Balint B."/>
            <person name="Krizsan K."/>
            <person name="Kiss B."/>
            <person name="Hess J."/>
            <person name="Varga T."/>
            <person name="Slot J."/>
            <person name="Riley R."/>
            <person name="Boka B."/>
            <person name="Rigling D."/>
            <person name="Barry K."/>
            <person name="Lee J."/>
            <person name="Mihaltcheva S."/>
            <person name="LaButti K."/>
            <person name="Lipzen A."/>
            <person name="Waldron R."/>
            <person name="Moloney N.M."/>
            <person name="Sperisen C."/>
            <person name="Kredics L."/>
            <person name="Vagvoelgyi C."/>
            <person name="Patrignani A."/>
            <person name="Fitzpatrick D."/>
            <person name="Nagy I."/>
            <person name="Doyle S."/>
            <person name="Anderson J.B."/>
            <person name="Grigoriev I.V."/>
            <person name="Gueldener U."/>
            <person name="Muensterkoetter M."/>
            <person name="Nagy L.G."/>
        </authorList>
    </citation>
    <scope>NUCLEOTIDE SEQUENCE [LARGE SCALE GENOMIC DNA]</scope>
    <source>
        <strain evidence="4">C18/9</strain>
    </source>
</reference>
<keyword evidence="4" id="KW-1185">Reference proteome</keyword>
<feature type="region of interest" description="Disordered" evidence="2">
    <location>
        <begin position="359"/>
        <end position="413"/>
    </location>
</feature>
<evidence type="ECO:0000256" key="2">
    <source>
        <dbReference type="SAM" id="MobiDB-lite"/>
    </source>
</evidence>
<name>A0A284R949_ARMOS</name>
<feature type="compositionally biased region" description="Basic and acidic residues" evidence="2">
    <location>
        <begin position="1"/>
        <end position="34"/>
    </location>
</feature>
<dbReference type="AlphaFoldDB" id="A0A284R949"/>
<dbReference type="EMBL" id="FUEG01000006">
    <property type="protein sequence ID" value="SJL05230.1"/>
    <property type="molecule type" value="Genomic_DNA"/>
</dbReference>
<proteinExistence type="predicted"/>
<dbReference type="Proteomes" id="UP000219338">
    <property type="component" value="Unassembled WGS sequence"/>
</dbReference>
<evidence type="ECO:0000313" key="4">
    <source>
        <dbReference type="Proteomes" id="UP000219338"/>
    </source>
</evidence>
<organism evidence="3 4">
    <name type="scientific">Armillaria ostoyae</name>
    <name type="common">Armillaria root rot fungus</name>
    <dbReference type="NCBI Taxonomy" id="47428"/>
    <lineage>
        <taxon>Eukaryota</taxon>
        <taxon>Fungi</taxon>
        <taxon>Dikarya</taxon>
        <taxon>Basidiomycota</taxon>
        <taxon>Agaricomycotina</taxon>
        <taxon>Agaricomycetes</taxon>
        <taxon>Agaricomycetidae</taxon>
        <taxon>Agaricales</taxon>
        <taxon>Marasmiineae</taxon>
        <taxon>Physalacriaceae</taxon>
        <taxon>Armillaria</taxon>
    </lineage>
</organism>
<protein>
    <submittedName>
        <fullName evidence="3">Uncharacterized protein</fullName>
    </submittedName>
</protein>
<feature type="compositionally biased region" description="Acidic residues" evidence="2">
    <location>
        <begin position="359"/>
        <end position="380"/>
    </location>
</feature>
<accession>A0A284R949</accession>
<feature type="compositionally biased region" description="Basic and acidic residues" evidence="2">
    <location>
        <begin position="381"/>
        <end position="401"/>
    </location>
</feature>
<evidence type="ECO:0000256" key="1">
    <source>
        <dbReference type="SAM" id="Coils"/>
    </source>
</evidence>
<keyword evidence="1" id="KW-0175">Coiled coil</keyword>
<gene>
    <name evidence="3" type="ORF">ARMOST_08596</name>
</gene>
<evidence type="ECO:0000313" key="3">
    <source>
        <dbReference type="EMBL" id="SJL05230.1"/>
    </source>
</evidence>
<feature type="region of interest" description="Disordered" evidence="2">
    <location>
        <begin position="1"/>
        <end position="88"/>
    </location>
</feature>
<dbReference type="OrthoDB" id="3109335at2759"/>
<feature type="coiled-coil region" evidence="1">
    <location>
        <begin position="154"/>
        <end position="181"/>
    </location>
</feature>
<sequence>MLVNEERGTDGDTEREKSEASKEKALQKLKEKHNGKWKALEPTVSTAGEGKKRKWPTKSMSMMEESGEDGIPGSSKKTKVEVTGPAENKEELQGNKYCVQCHQDGARCFAHPGSAKTGQGQTCSHCKTKKAACSFNKGNSVSITVGSKEVSDAIQKLMSTVNALVNKVDQLANKIAFLQSHIGDFINNFDMEDIQSPKDLLSVSNVEEWNMLHLELEDLKGVNSEALWRVMQWRLDKDMAQLQAQGPAEPEMMNADNSYKISNHEFWYGLRGDGKLEQMKLVQDYFQATHNEFYKLDGHQSEWQMWKVYLNKHHCKEFFVEDSDPQEEILDGKVWKVQKPYGQDLGIMALDSLFILDDDPTEATTSGEDENEDSDEESEKESESMGDKENVPAKGTEDVKMTEIANVVGVDST</sequence>